<keyword evidence="3" id="KW-1185">Reference proteome</keyword>
<dbReference type="Proteomes" id="UP000189739">
    <property type="component" value="Unassembled WGS sequence"/>
</dbReference>
<dbReference type="OrthoDB" id="676158at2"/>
<evidence type="ECO:0000313" key="3">
    <source>
        <dbReference type="Proteomes" id="UP000189739"/>
    </source>
</evidence>
<comment type="caution">
    <text evidence="2">The sequence shown here is derived from an EMBL/GenBank/DDBJ whole genome shotgun (WGS) entry which is preliminary data.</text>
</comment>
<keyword evidence="1" id="KW-0472">Membrane</keyword>
<protein>
    <recommendedName>
        <fullName evidence="4">DoxX family protein</fullName>
    </recommendedName>
</protein>
<gene>
    <name evidence="2" type="ORF">BC343_13750</name>
</gene>
<feature type="transmembrane region" description="Helical" evidence="1">
    <location>
        <begin position="65"/>
        <end position="85"/>
    </location>
</feature>
<keyword evidence="1" id="KW-0812">Transmembrane</keyword>
<feature type="transmembrane region" description="Helical" evidence="1">
    <location>
        <begin position="92"/>
        <end position="113"/>
    </location>
</feature>
<proteinExistence type="predicted"/>
<dbReference type="AlphaFoldDB" id="A0A1S9PA81"/>
<name>A0A1S9PA81_9SPHI</name>
<reference evidence="2 3" key="1">
    <citation type="submission" date="2016-07" db="EMBL/GenBank/DDBJ databases">
        <title>Genomic analysis of zinc-resistant bacterium Mucilaginibacter pedocola TBZ30.</title>
        <authorList>
            <person name="Huang J."/>
            <person name="Tang J."/>
        </authorList>
    </citation>
    <scope>NUCLEOTIDE SEQUENCE [LARGE SCALE GENOMIC DNA]</scope>
    <source>
        <strain evidence="2 3">TBZ30</strain>
    </source>
</reference>
<evidence type="ECO:0000256" key="1">
    <source>
        <dbReference type="SAM" id="Phobius"/>
    </source>
</evidence>
<keyword evidence="1" id="KW-1133">Transmembrane helix</keyword>
<dbReference type="STRING" id="1792845.BC343_13750"/>
<evidence type="ECO:0000313" key="2">
    <source>
        <dbReference type="EMBL" id="OOQ57839.1"/>
    </source>
</evidence>
<sequence length="146" mass="15637">MKSQANALPQLIARLALGIGFLLPVADRLGFMGAPGSGVNWGDWKHFTGYAHVIMSFLPENISNFAALIATVAEVIFGVCLILGFRIKANAFGSAVLTLLFAFSMVISEGILAPFKYPVFVFAGAALLLTCTEDPKWSIDSILKGR</sequence>
<feature type="transmembrane region" description="Helical" evidence="1">
    <location>
        <begin position="12"/>
        <end position="31"/>
    </location>
</feature>
<evidence type="ECO:0008006" key="4">
    <source>
        <dbReference type="Google" id="ProtNLM"/>
    </source>
</evidence>
<dbReference type="RefSeq" id="WP_078350445.1">
    <property type="nucleotide sequence ID" value="NZ_MBTF01000035.1"/>
</dbReference>
<dbReference type="EMBL" id="MBTF01000035">
    <property type="protein sequence ID" value="OOQ57839.1"/>
    <property type="molecule type" value="Genomic_DNA"/>
</dbReference>
<organism evidence="2 3">
    <name type="scientific">Mucilaginibacter pedocola</name>
    <dbReference type="NCBI Taxonomy" id="1792845"/>
    <lineage>
        <taxon>Bacteria</taxon>
        <taxon>Pseudomonadati</taxon>
        <taxon>Bacteroidota</taxon>
        <taxon>Sphingobacteriia</taxon>
        <taxon>Sphingobacteriales</taxon>
        <taxon>Sphingobacteriaceae</taxon>
        <taxon>Mucilaginibacter</taxon>
    </lineage>
</organism>
<accession>A0A1S9PA81</accession>